<keyword evidence="4 6" id="KW-1133">Transmembrane helix</keyword>
<keyword evidence="9" id="KW-1185">Reference proteome</keyword>
<evidence type="ECO:0000256" key="5">
    <source>
        <dbReference type="ARBA" id="ARBA00023136"/>
    </source>
</evidence>
<evidence type="ECO:0000313" key="8">
    <source>
        <dbReference type="EMBL" id="MDT9598741.1"/>
    </source>
</evidence>
<dbReference type="SUPFAM" id="SSF103473">
    <property type="entry name" value="MFS general substrate transporter"/>
    <property type="match status" value="1"/>
</dbReference>
<feature type="transmembrane region" description="Helical" evidence="6">
    <location>
        <begin position="201"/>
        <end position="220"/>
    </location>
</feature>
<feature type="transmembrane region" description="Helical" evidence="6">
    <location>
        <begin position="247"/>
        <end position="272"/>
    </location>
</feature>
<evidence type="ECO:0000256" key="4">
    <source>
        <dbReference type="ARBA" id="ARBA00022989"/>
    </source>
</evidence>
<reference evidence="8 9" key="1">
    <citation type="submission" date="2023-05" db="EMBL/GenBank/DDBJ databases">
        <authorList>
            <person name="Guo Y."/>
        </authorList>
    </citation>
    <scope>NUCLEOTIDE SEQUENCE [LARGE SCALE GENOMIC DNA]</scope>
    <source>
        <strain evidence="8 9">GR2756</strain>
    </source>
</reference>
<feature type="transmembrane region" description="Helical" evidence="6">
    <location>
        <begin position="96"/>
        <end position="114"/>
    </location>
</feature>
<dbReference type="EMBL" id="JAVUPU010000003">
    <property type="protein sequence ID" value="MDT9598741.1"/>
    <property type="molecule type" value="Genomic_DNA"/>
</dbReference>
<evidence type="ECO:0000256" key="1">
    <source>
        <dbReference type="ARBA" id="ARBA00004141"/>
    </source>
</evidence>
<feature type="transmembrane region" description="Helical" evidence="6">
    <location>
        <begin position="323"/>
        <end position="341"/>
    </location>
</feature>
<evidence type="ECO:0000256" key="3">
    <source>
        <dbReference type="ARBA" id="ARBA00022692"/>
    </source>
</evidence>
<keyword evidence="3 6" id="KW-0812">Transmembrane</keyword>
<comment type="subcellular location">
    <subcellularLocation>
        <location evidence="1">Membrane</location>
        <topology evidence="1">Multi-pass membrane protein</topology>
    </subcellularLocation>
</comment>
<dbReference type="InterPro" id="IPR044770">
    <property type="entry name" value="MFS_spinster-like"/>
</dbReference>
<feature type="transmembrane region" description="Helical" evidence="6">
    <location>
        <begin position="381"/>
        <end position="401"/>
    </location>
</feature>
<proteinExistence type="predicted"/>
<dbReference type="PANTHER" id="PTHR23505:SF79">
    <property type="entry name" value="PROTEIN SPINSTER"/>
    <property type="match status" value="1"/>
</dbReference>
<keyword evidence="2" id="KW-0813">Transport</keyword>
<feature type="transmembrane region" description="Helical" evidence="6">
    <location>
        <begin position="28"/>
        <end position="51"/>
    </location>
</feature>
<dbReference type="PANTHER" id="PTHR23505">
    <property type="entry name" value="SPINSTER"/>
    <property type="match status" value="1"/>
</dbReference>
<name>A0ABU3Q5Q6_9SPHN</name>
<feature type="transmembrane region" description="Helical" evidence="6">
    <location>
        <begin position="71"/>
        <end position="89"/>
    </location>
</feature>
<feature type="transmembrane region" description="Helical" evidence="6">
    <location>
        <begin position="155"/>
        <end position="181"/>
    </location>
</feature>
<protein>
    <submittedName>
        <fullName evidence="8">MFS transporter</fullName>
    </submittedName>
</protein>
<evidence type="ECO:0000256" key="2">
    <source>
        <dbReference type="ARBA" id="ARBA00022448"/>
    </source>
</evidence>
<feature type="transmembrane region" description="Helical" evidence="6">
    <location>
        <begin position="413"/>
        <end position="432"/>
    </location>
</feature>
<evidence type="ECO:0000313" key="9">
    <source>
        <dbReference type="Proteomes" id="UP001259572"/>
    </source>
</evidence>
<dbReference type="Gene3D" id="1.20.1250.20">
    <property type="entry name" value="MFS general substrate transporter like domains"/>
    <property type="match status" value="1"/>
</dbReference>
<dbReference type="RefSeq" id="WP_315725046.1">
    <property type="nucleotide sequence ID" value="NZ_JAVUPU010000003.1"/>
</dbReference>
<feature type="transmembrane region" description="Helical" evidence="6">
    <location>
        <begin position="120"/>
        <end position="143"/>
    </location>
</feature>
<gene>
    <name evidence="8" type="ORF">RQX22_07260</name>
</gene>
<dbReference type="Proteomes" id="UP001259572">
    <property type="component" value="Unassembled WGS sequence"/>
</dbReference>
<sequence>MSTILTGAEAEMPVPAPEVGPRPSPRAWYALAILIVAMLFGFVNGRILLLLAEFIKQDLSLSDFQIGETHGVAPALFGMLFAYPVAWLADRFERRTVLALSVIFWSIATAATGLAWDFPTLLFCSVAIIIGEVGLFPIIWSLISDLFPKKWQPRAFIIFYACQVLGGGLATALGGASIGAIEGLRPLLPTSIQELEAWRLVFFFVALPGPLVALGIFAIGRTKRTVTAAQGPKAMAPIRPYLREHGLVMFGTYATVGLFQFAVIGMGTWTVISVIRAFKVDAATVGVSYGTYFMAGAAIGLVLAMILTPVWRRLAGTAFALRAISYAAILLILPALLLPFTTAIWQAYALVFILPIIFVPAASLMPSMMVDIVPAPVRTRAASIGSLFLFSQAIASPLIGYVSDQMVGVERGLMWAMAMVGVPAYVACFLLARFMESRYRRTVAIVEAESKNCVQSNLP</sequence>
<feature type="domain" description="Major facilitator superfamily (MFS) profile" evidence="7">
    <location>
        <begin position="29"/>
        <end position="436"/>
    </location>
</feature>
<feature type="transmembrane region" description="Helical" evidence="6">
    <location>
        <begin position="292"/>
        <end position="311"/>
    </location>
</feature>
<feature type="transmembrane region" description="Helical" evidence="6">
    <location>
        <begin position="347"/>
        <end position="369"/>
    </location>
</feature>
<comment type="caution">
    <text evidence="8">The sequence shown here is derived from an EMBL/GenBank/DDBJ whole genome shotgun (WGS) entry which is preliminary data.</text>
</comment>
<evidence type="ECO:0000259" key="7">
    <source>
        <dbReference type="PROSITE" id="PS50850"/>
    </source>
</evidence>
<dbReference type="InterPro" id="IPR036259">
    <property type="entry name" value="MFS_trans_sf"/>
</dbReference>
<dbReference type="InterPro" id="IPR020846">
    <property type="entry name" value="MFS_dom"/>
</dbReference>
<dbReference type="Pfam" id="PF07690">
    <property type="entry name" value="MFS_1"/>
    <property type="match status" value="1"/>
</dbReference>
<dbReference type="PROSITE" id="PS50850">
    <property type="entry name" value="MFS"/>
    <property type="match status" value="1"/>
</dbReference>
<organism evidence="8 9">
    <name type="scientific">Sphingosinicella rhizophila</name>
    <dbReference type="NCBI Taxonomy" id="3050082"/>
    <lineage>
        <taxon>Bacteria</taxon>
        <taxon>Pseudomonadati</taxon>
        <taxon>Pseudomonadota</taxon>
        <taxon>Alphaproteobacteria</taxon>
        <taxon>Sphingomonadales</taxon>
        <taxon>Sphingosinicellaceae</taxon>
        <taxon>Sphingosinicella</taxon>
    </lineage>
</organism>
<keyword evidence="5 6" id="KW-0472">Membrane</keyword>
<evidence type="ECO:0000256" key="6">
    <source>
        <dbReference type="SAM" id="Phobius"/>
    </source>
</evidence>
<dbReference type="InterPro" id="IPR011701">
    <property type="entry name" value="MFS"/>
</dbReference>
<accession>A0ABU3Q5Q6</accession>